<dbReference type="PANTHER" id="PTHR43155">
    <property type="entry name" value="CYCLIC DI-GMP PHOSPHODIESTERASE PA4108-RELATED"/>
    <property type="match status" value="1"/>
</dbReference>
<comment type="caution">
    <text evidence="3">The sequence shown here is derived from an EMBL/GenBank/DDBJ whole genome shotgun (WGS) entry which is preliminary data.</text>
</comment>
<accession>A0ABW3GF16</accession>
<dbReference type="CDD" id="cd00077">
    <property type="entry name" value="HDc"/>
    <property type="match status" value="1"/>
</dbReference>
<dbReference type="SUPFAM" id="SSF109604">
    <property type="entry name" value="HD-domain/PDEase-like"/>
    <property type="match status" value="1"/>
</dbReference>
<dbReference type="PANTHER" id="PTHR43155:SF2">
    <property type="entry name" value="CYCLIC DI-GMP PHOSPHODIESTERASE PA4108"/>
    <property type="match status" value="1"/>
</dbReference>
<evidence type="ECO:0000256" key="1">
    <source>
        <dbReference type="SAM" id="MobiDB-lite"/>
    </source>
</evidence>
<dbReference type="NCBIfam" id="TIGR00277">
    <property type="entry name" value="HDIG"/>
    <property type="match status" value="1"/>
</dbReference>
<sequence length="417" mass="46003">MLKTIKVKDVRLGMYIHELKGPWMDHPFWRSKFVLKDPEDLQKLLASRIQEVVIDVSQGLDIAKVRKTLSEPPPQPALSDKELVMLELDGPAPSPPPASPDPNRHTPTTMEAEREQAVKIIASSRKAINSMFQDLRLGKAIEAEAVMPIVEEISASVTRNSHALISLVRLKTVDDYTYMHSVAVCALMAALAKELKLSDAEIRKAGLAGLMHDMGKAAIPLDILNKPGALSDQEFDIVRQHPQLGYDMLLKANVADEVTLDVCLHHHEKVDGSGYPKRLSGDRISIFAKMGAICDVYDAVTSTRSYKPAWEPGMALKRMASWAGHFDPVIFKAFVKSLGIYPVGTVVILKSGRLAVVVRQSPDSLLKPVVKVFFSTKSKTRIPVVELDLSKGMDEIVGNESAAAWGVDNIDHLWTNH</sequence>
<proteinExistence type="predicted"/>
<keyword evidence="4" id="KW-1185">Reference proteome</keyword>
<evidence type="ECO:0000259" key="2">
    <source>
        <dbReference type="PROSITE" id="PS51832"/>
    </source>
</evidence>
<reference evidence="4" key="1">
    <citation type="journal article" date="2019" name="Int. J. Syst. Evol. Microbiol.">
        <title>The Global Catalogue of Microorganisms (GCM) 10K type strain sequencing project: providing services to taxonomists for standard genome sequencing and annotation.</title>
        <authorList>
            <consortium name="The Broad Institute Genomics Platform"/>
            <consortium name="The Broad Institute Genome Sequencing Center for Infectious Disease"/>
            <person name="Wu L."/>
            <person name="Ma J."/>
        </authorList>
    </citation>
    <scope>NUCLEOTIDE SEQUENCE [LARGE SCALE GENOMIC DNA]</scope>
    <source>
        <strain evidence="4">CCUG 59685</strain>
    </source>
</reference>
<dbReference type="RefSeq" id="WP_379074544.1">
    <property type="nucleotide sequence ID" value="NZ_JBHTJW010000002.1"/>
</dbReference>
<dbReference type="Pfam" id="PF13487">
    <property type="entry name" value="HD_5"/>
    <property type="match status" value="1"/>
</dbReference>
<organism evidence="3 4">
    <name type="scientific">Methylophilus glucosoxydans</name>
    <dbReference type="NCBI Taxonomy" id="752553"/>
    <lineage>
        <taxon>Bacteria</taxon>
        <taxon>Pseudomonadati</taxon>
        <taxon>Pseudomonadota</taxon>
        <taxon>Betaproteobacteria</taxon>
        <taxon>Nitrosomonadales</taxon>
        <taxon>Methylophilaceae</taxon>
        <taxon>Methylophilus</taxon>
    </lineage>
</organism>
<dbReference type="SMART" id="SM00471">
    <property type="entry name" value="HDc"/>
    <property type="match status" value="1"/>
</dbReference>
<name>A0ABW3GF16_9PROT</name>
<protein>
    <submittedName>
        <fullName evidence="3">HD-GYP domain-containing protein</fullName>
    </submittedName>
</protein>
<dbReference type="Proteomes" id="UP001597106">
    <property type="component" value="Unassembled WGS sequence"/>
</dbReference>
<gene>
    <name evidence="3" type="ORF">ACFQ1T_05030</name>
</gene>
<feature type="domain" description="HD-GYP" evidence="2">
    <location>
        <begin position="155"/>
        <end position="350"/>
    </location>
</feature>
<feature type="region of interest" description="Disordered" evidence="1">
    <location>
        <begin position="87"/>
        <end position="111"/>
    </location>
</feature>
<dbReference type="InterPro" id="IPR021812">
    <property type="entry name" value="DUF3391"/>
</dbReference>
<dbReference type="Gene3D" id="1.10.3210.10">
    <property type="entry name" value="Hypothetical protein af1432"/>
    <property type="match status" value="1"/>
</dbReference>
<dbReference type="InterPro" id="IPR003607">
    <property type="entry name" value="HD/PDEase_dom"/>
</dbReference>
<dbReference type="InterPro" id="IPR037522">
    <property type="entry name" value="HD_GYP_dom"/>
</dbReference>
<dbReference type="InterPro" id="IPR006675">
    <property type="entry name" value="HDIG_dom"/>
</dbReference>
<dbReference type="EMBL" id="JBHTJW010000002">
    <property type="protein sequence ID" value="MFD0929140.1"/>
    <property type="molecule type" value="Genomic_DNA"/>
</dbReference>
<dbReference type="PROSITE" id="PS51832">
    <property type="entry name" value="HD_GYP"/>
    <property type="match status" value="1"/>
</dbReference>
<dbReference type="Pfam" id="PF11871">
    <property type="entry name" value="DUF3391"/>
    <property type="match status" value="1"/>
</dbReference>
<evidence type="ECO:0000313" key="4">
    <source>
        <dbReference type="Proteomes" id="UP001597106"/>
    </source>
</evidence>
<evidence type="ECO:0000313" key="3">
    <source>
        <dbReference type="EMBL" id="MFD0929140.1"/>
    </source>
</evidence>